<reference evidence="2 3" key="1">
    <citation type="submission" date="2018-03" db="EMBL/GenBank/DDBJ databases">
        <title>Genomic Encyclopedia of Archaeal and Bacterial Type Strains, Phase II (KMG-II): from individual species to whole genera.</title>
        <authorList>
            <person name="Goeker M."/>
        </authorList>
    </citation>
    <scope>NUCLEOTIDE SEQUENCE [LARGE SCALE GENOMIC DNA]</scope>
    <source>
        <strain evidence="2 3">DSM 45348</strain>
    </source>
</reference>
<name>A0A2T0S888_9ACTN</name>
<dbReference type="PANTHER" id="PTHR47691:SF3">
    <property type="entry name" value="HTH-TYPE TRANSCRIPTIONAL REGULATOR RV0890C-RELATED"/>
    <property type="match status" value="1"/>
</dbReference>
<dbReference type="Pfam" id="PF03704">
    <property type="entry name" value="BTAD"/>
    <property type="match status" value="1"/>
</dbReference>
<sequence>MQVRITTLGPLAVNGQPVRGERLAAVIRELVGARGRAVSTAGLADAVWHGAPPEDAGGAVQALISRVRRLGVPVVAGPGGYRVPPDRVESDVVAARALADRARAALGAGDPRSARRDADAARALFPEVPELADDEAVRLFGDVAAVRAEAALAGAGAYDEVDLRRLAARTPPDEPAVALLVRVLAAQGRDAEAMEAIERLRAELADRYGTDPSAVIAAVHLALIRGELTAGLPAARPARVTMPGSWRRPGTALIGRDGDAAAVERLLAEAPLVTVVATGGAGKTRLAAEVARRATGPVRVVELAGVRTPAEVLPVVLAALGGAETAGGASAIGLDRRVLGPRDRLRMVAPELDGLLVLDNCEHVLDAAAVVVADLLAAAGPGLALLATSRAPLGLAGEAVYRLHSLPDAEALCLLESRARAGGAAVTWDDERMLALCRRLDHLPLALELAAARLRHMPIDDLLASLGDRFALLDDALRGLPERHASLWAMVDWSRELLAPADRDLFARLAVIPAPFTAEAAAAVAGAPEVRRGLAVLVEQSLLNLEEGDGGPARYRMLETVREYGEARLGDRDAAMAGLVSWARARAIELASGHVGPSQVESLDATAREQENLVAALRWAVAHGDDRAAVDLAAAVFQLWSIRGLHLEVSTWARTLFLVDDPVARRGSAIVRGRASGRPLPDADRLARLCLIVGVNSGITGPVRLTVLARRALTRLMTERRAEVSGRHAALAEAMPGFDRFDAEANLRGAEQLVGHPDAYVRAFGFFMRAVMRENGGMPEASRADAEIAYGLFGTEGDHWGMAMAAQAIGHSFSARRDSAVTWMARSVRHMELVGAEQDARSMRIMLDARLALDGDAEAERRLRETVTARGAGENQAEQGDAAQAYLGLAHLAWQRRDFAGTLACADEVVRMTGDFSIPMPQPRIMFRVAAAVLYLTVAAEHPVAHADAYATDLLRRSRDDTLSAQDIPLAGAWAMGGAMLAAYRGDPDAAGELWALAIRAGATMSMLLPPGDDGRLTAALGDEDRRRAVLDERREEPVAVTVALIRDLMDRLLGAGD</sequence>
<comment type="caution">
    <text evidence="2">The sequence shown here is derived from an EMBL/GenBank/DDBJ whole genome shotgun (WGS) entry which is preliminary data.</text>
</comment>
<dbReference type="SMART" id="SM01043">
    <property type="entry name" value="BTAD"/>
    <property type="match status" value="1"/>
</dbReference>
<dbReference type="Pfam" id="PF25872">
    <property type="entry name" value="HTH_77"/>
    <property type="match status" value="1"/>
</dbReference>
<dbReference type="InterPro" id="IPR058852">
    <property type="entry name" value="HTH_77"/>
</dbReference>
<dbReference type="EMBL" id="PVZG01000006">
    <property type="protein sequence ID" value="PRY29641.1"/>
    <property type="molecule type" value="Genomic_DNA"/>
</dbReference>
<dbReference type="PANTHER" id="PTHR47691">
    <property type="entry name" value="REGULATOR-RELATED"/>
    <property type="match status" value="1"/>
</dbReference>
<protein>
    <submittedName>
        <fullName evidence="2">Putative ATPase</fullName>
    </submittedName>
</protein>
<accession>A0A2T0S888</accession>
<gene>
    <name evidence="2" type="ORF">CLV70_106363</name>
</gene>
<dbReference type="InterPro" id="IPR027417">
    <property type="entry name" value="P-loop_NTPase"/>
</dbReference>
<proteinExistence type="predicted"/>
<dbReference type="Proteomes" id="UP000239209">
    <property type="component" value="Unassembled WGS sequence"/>
</dbReference>
<evidence type="ECO:0000313" key="2">
    <source>
        <dbReference type="EMBL" id="PRY29641.1"/>
    </source>
</evidence>
<keyword evidence="3" id="KW-1185">Reference proteome</keyword>
<evidence type="ECO:0000313" key="3">
    <source>
        <dbReference type="Proteomes" id="UP000239209"/>
    </source>
</evidence>
<dbReference type="Gene3D" id="1.25.40.10">
    <property type="entry name" value="Tetratricopeptide repeat domain"/>
    <property type="match status" value="1"/>
</dbReference>
<dbReference type="AlphaFoldDB" id="A0A2T0S888"/>
<organism evidence="2 3">
    <name type="scientific">Pseudosporangium ferrugineum</name>
    <dbReference type="NCBI Taxonomy" id="439699"/>
    <lineage>
        <taxon>Bacteria</taxon>
        <taxon>Bacillati</taxon>
        <taxon>Actinomycetota</taxon>
        <taxon>Actinomycetes</taxon>
        <taxon>Micromonosporales</taxon>
        <taxon>Micromonosporaceae</taxon>
        <taxon>Pseudosporangium</taxon>
    </lineage>
</organism>
<dbReference type="InterPro" id="IPR005158">
    <property type="entry name" value="BTAD"/>
</dbReference>
<evidence type="ECO:0000259" key="1">
    <source>
        <dbReference type="SMART" id="SM01043"/>
    </source>
</evidence>
<dbReference type="InterPro" id="IPR011990">
    <property type="entry name" value="TPR-like_helical_dom_sf"/>
</dbReference>
<feature type="domain" description="Bacterial transcriptional activator" evidence="1">
    <location>
        <begin position="90"/>
        <end position="224"/>
    </location>
</feature>
<dbReference type="SUPFAM" id="SSF52540">
    <property type="entry name" value="P-loop containing nucleoside triphosphate hydrolases"/>
    <property type="match status" value="1"/>
</dbReference>
<dbReference type="SUPFAM" id="SSF48452">
    <property type="entry name" value="TPR-like"/>
    <property type="match status" value="1"/>
</dbReference>
<dbReference type="InterPro" id="IPR036388">
    <property type="entry name" value="WH-like_DNA-bd_sf"/>
</dbReference>
<dbReference type="Gene3D" id="1.10.10.10">
    <property type="entry name" value="Winged helix-like DNA-binding domain superfamily/Winged helix DNA-binding domain"/>
    <property type="match status" value="1"/>
</dbReference>
<dbReference type="Gene3D" id="3.40.50.300">
    <property type="entry name" value="P-loop containing nucleotide triphosphate hydrolases"/>
    <property type="match status" value="1"/>
</dbReference>